<dbReference type="Pfam" id="PF13715">
    <property type="entry name" value="CarbopepD_reg_2"/>
    <property type="match status" value="1"/>
</dbReference>
<keyword evidence="4 10" id="KW-0812">Transmembrane</keyword>
<evidence type="ECO:0000256" key="1">
    <source>
        <dbReference type="ARBA" id="ARBA00004571"/>
    </source>
</evidence>
<evidence type="ECO:0000313" key="16">
    <source>
        <dbReference type="EMBL" id="PSK82310.1"/>
    </source>
</evidence>
<evidence type="ECO:0000256" key="10">
    <source>
        <dbReference type="PROSITE-ProRule" id="PRU01360"/>
    </source>
</evidence>
<dbReference type="Gene3D" id="2.40.170.20">
    <property type="entry name" value="TonB-dependent receptor, beta-barrel domain"/>
    <property type="match status" value="1"/>
</dbReference>
<dbReference type="Proteomes" id="UP000240621">
    <property type="component" value="Unassembled WGS sequence"/>
</dbReference>
<keyword evidence="7 10" id="KW-0472">Membrane</keyword>
<evidence type="ECO:0000256" key="11">
    <source>
        <dbReference type="RuleBase" id="RU003357"/>
    </source>
</evidence>
<gene>
    <name evidence="16" type="ORF">CLV93_10654</name>
    <name evidence="15" type="ORF">JCM18694_31880</name>
</gene>
<name>A0A2P8CBF8_9BACT</name>
<dbReference type="SUPFAM" id="SSF56935">
    <property type="entry name" value="Porins"/>
    <property type="match status" value="1"/>
</dbReference>
<sequence>MNTSNQLKKMIKKIFLISIIVLLLPFIVTAAPADAAKTSFTGKVTDAKTGESLPGVSIYFPDLMTGTVTDMNGNFKVDNLPASKVMVQVRFIGYKLIAENIDLSEVHEKNFAMNPSVTEINEVVVTGLSKAATQNRTPTPIEIVPKTKLLQNASSNIIDALAKEPGISQVTTGAGISKPVIRGLGFNRVVVVNDGIRQEGQQWGGEHGIEIDQYDVKRAEILKGPASLAYGSDAMAGVINLISEPQIPEDHLQGGVLTNYQTNNGLLGYSLHLGANQNGLLWNLRYSNKRAHDYKNKYDGYVYDSRFKEDALNGVIGLNKSWGYSHLILSYYHMVPGIVEGERDSLTGKFLKPVMVNGQPDETLATHSDFMSYKQGMPYQQIHHYKAILKNNFVTGKGNLKTIFGFQQNNRQEYSDIANPEQYGLYLKLNTLNYDVRYLLPESNSMNISFGVNGMFQHSMNKGTEYLVPDYHLFDAGVFVMARKNIDHLDLSGGLRFDRRSEHGESLYLNNAEEAVSSTAPGATERFPSFHSDFSGVSGSLGATYQFSESFYGKLNISRGFRAPNIAELGSNGVHEGTQKYEIGNPDLKPENSWQFDLATGLNTEHVSAELDLFSNRIHNFIFSRKLNGFASQDSIMDGVPAFKYVSGDAHLYGGEVHVDIHPHPLDWLHFENSFSYVRGVQLNQPDSMKNLPLIPAPRFQSTLRADIFPKGKTLRNGYIEFGLEHDFTQNKFYSAFGTETRTPAYTLLHAGIGTDIYWNNKKRFSLWLQADNLADVAYQSHLSRLKYTGINYATGREGVYNMGRNFSFKLQIPIDSKLR</sequence>
<evidence type="ECO:0000256" key="5">
    <source>
        <dbReference type="ARBA" id="ARBA00022729"/>
    </source>
</evidence>
<keyword evidence="9 10" id="KW-0998">Cell outer membrane</keyword>
<evidence type="ECO:0000259" key="13">
    <source>
        <dbReference type="Pfam" id="PF00593"/>
    </source>
</evidence>
<evidence type="ECO:0000256" key="3">
    <source>
        <dbReference type="ARBA" id="ARBA00022452"/>
    </source>
</evidence>
<dbReference type="PANTHER" id="PTHR30069">
    <property type="entry name" value="TONB-DEPENDENT OUTER MEMBRANE RECEPTOR"/>
    <property type="match status" value="1"/>
</dbReference>
<dbReference type="Pfam" id="PF07715">
    <property type="entry name" value="Plug"/>
    <property type="match status" value="1"/>
</dbReference>
<keyword evidence="8 16" id="KW-0675">Receptor</keyword>
<dbReference type="GO" id="GO:0009279">
    <property type="term" value="C:cell outer membrane"/>
    <property type="evidence" value="ECO:0007669"/>
    <property type="project" value="UniProtKB-SubCell"/>
</dbReference>
<comment type="similarity">
    <text evidence="10 11">Belongs to the TonB-dependent receptor family.</text>
</comment>
<dbReference type="EMBL" id="BLAU01000001">
    <property type="protein sequence ID" value="GET22942.1"/>
    <property type="molecule type" value="Genomic_DNA"/>
</dbReference>
<keyword evidence="3 10" id="KW-1134">Transmembrane beta strand</keyword>
<dbReference type="Proteomes" id="UP000396862">
    <property type="component" value="Unassembled WGS sequence"/>
</dbReference>
<protein>
    <submittedName>
        <fullName evidence="16">Iron complex outermembrane receptor protein</fullName>
    </submittedName>
    <submittedName>
        <fullName evidence="15">Ligand-gated channel</fullName>
    </submittedName>
</protein>
<dbReference type="InterPro" id="IPR000531">
    <property type="entry name" value="Beta-barrel_TonB"/>
</dbReference>
<accession>A0A2P8CBF8</accession>
<keyword evidence="6 11" id="KW-0798">TonB box</keyword>
<dbReference type="GO" id="GO:0044718">
    <property type="term" value="P:siderophore transmembrane transport"/>
    <property type="evidence" value="ECO:0007669"/>
    <property type="project" value="TreeGrafter"/>
</dbReference>
<dbReference type="AlphaFoldDB" id="A0A2P8CBF8"/>
<keyword evidence="2 10" id="KW-0813">Transport</keyword>
<dbReference type="EMBL" id="PYGC01000006">
    <property type="protein sequence ID" value="PSK82310.1"/>
    <property type="molecule type" value="Genomic_DNA"/>
</dbReference>
<dbReference type="Gene3D" id="2.170.130.10">
    <property type="entry name" value="TonB-dependent receptor, plug domain"/>
    <property type="match status" value="1"/>
</dbReference>
<evidence type="ECO:0000256" key="7">
    <source>
        <dbReference type="ARBA" id="ARBA00023136"/>
    </source>
</evidence>
<evidence type="ECO:0000256" key="2">
    <source>
        <dbReference type="ARBA" id="ARBA00022448"/>
    </source>
</evidence>
<dbReference type="RefSeq" id="WP_218032539.1">
    <property type="nucleotide sequence ID" value="NZ_BLAU01000001.1"/>
</dbReference>
<dbReference type="InterPro" id="IPR037066">
    <property type="entry name" value="Plug_dom_sf"/>
</dbReference>
<comment type="caution">
    <text evidence="16">The sequence shown here is derived from an EMBL/GenBank/DDBJ whole genome shotgun (WGS) entry which is preliminary data.</text>
</comment>
<dbReference type="GO" id="GO:0015344">
    <property type="term" value="F:siderophore uptake transmembrane transporter activity"/>
    <property type="evidence" value="ECO:0007669"/>
    <property type="project" value="TreeGrafter"/>
</dbReference>
<comment type="subcellular location">
    <subcellularLocation>
        <location evidence="1 10">Cell outer membrane</location>
        <topology evidence="1 10">Multi-pass membrane protein</topology>
    </subcellularLocation>
</comment>
<evidence type="ECO:0000256" key="6">
    <source>
        <dbReference type="ARBA" id="ARBA00023077"/>
    </source>
</evidence>
<keyword evidence="18" id="KW-1185">Reference proteome</keyword>
<proteinExistence type="inferred from homology"/>
<keyword evidence="5 12" id="KW-0732">Signal</keyword>
<reference evidence="16 17" key="1">
    <citation type="submission" date="2018-03" db="EMBL/GenBank/DDBJ databases">
        <title>Genomic Encyclopedia of Archaeal and Bacterial Type Strains, Phase II (KMG-II): from individual species to whole genera.</title>
        <authorList>
            <person name="Goeker M."/>
        </authorList>
    </citation>
    <scope>NUCLEOTIDE SEQUENCE [LARGE SCALE GENOMIC DNA]</scope>
    <source>
        <strain evidence="16 17">DSM 27267</strain>
    </source>
</reference>
<feature type="signal peptide" evidence="12">
    <location>
        <begin position="1"/>
        <end position="30"/>
    </location>
</feature>
<dbReference type="InterPro" id="IPR012910">
    <property type="entry name" value="Plug_dom"/>
</dbReference>
<evidence type="ECO:0000259" key="14">
    <source>
        <dbReference type="Pfam" id="PF07715"/>
    </source>
</evidence>
<dbReference type="InterPro" id="IPR039426">
    <property type="entry name" value="TonB-dep_rcpt-like"/>
</dbReference>
<feature type="chain" id="PRO_5015116861" evidence="12">
    <location>
        <begin position="31"/>
        <end position="820"/>
    </location>
</feature>
<dbReference type="InterPro" id="IPR008969">
    <property type="entry name" value="CarboxyPept-like_regulatory"/>
</dbReference>
<evidence type="ECO:0000256" key="12">
    <source>
        <dbReference type="SAM" id="SignalP"/>
    </source>
</evidence>
<evidence type="ECO:0000313" key="18">
    <source>
        <dbReference type="Proteomes" id="UP000396862"/>
    </source>
</evidence>
<evidence type="ECO:0000256" key="4">
    <source>
        <dbReference type="ARBA" id="ARBA00022692"/>
    </source>
</evidence>
<dbReference type="InterPro" id="IPR036942">
    <property type="entry name" value="Beta-barrel_TonB_sf"/>
</dbReference>
<evidence type="ECO:0000256" key="8">
    <source>
        <dbReference type="ARBA" id="ARBA00023170"/>
    </source>
</evidence>
<evidence type="ECO:0000256" key="9">
    <source>
        <dbReference type="ARBA" id="ARBA00023237"/>
    </source>
</evidence>
<feature type="domain" description="TonB-dependent receptor-like beta-barrel" evidence="13">
    <location>
        <begin position="256"/>
        <end position="774"/>
    </location>
</feature>
<dbReference type="Pfam" id="PF00593">
    <property type="entry name" value="TonB_dep_Rec_b-barrel"/>
    <property type="match status" value="1"/>
</dbReference>
<dbReference type="Gene3D" id="2.60.40.1120">
    <property type="entry name" value="Carboxypeptidase-like, regulatory domain"/>
    <property type="match status" value="1"/>
</dbReference>
<dbReference type="PANTHER" id="PTHR30069:SF29">
    <property type="entry name" value="HEMOGLOBIN AND HEMOGLOBIN-HAPTOGLOBIN-BINDING PROTEIN 1-RELATED"/>
    <property type="match status" value="1"/>
</dbReference>
<organism evidence="16 17">
    <name type="scientific">Prolixibacter denitrificans</name>
    <dbReference type="NCBI Taxonomy" id="1541063"/>
    <lineage>
        <taxon>Bacteria</taxon>
        <taxon>Pseudomonadati</taxon>
        <taxon>Bacteroidota</taxon>
        <taxon>Bacteroidia</taxon>
        <taxon>Marinilabiliales</taxon>
        <taxon>Prolixibacteraceae</taxon>
        <taxon>Prolixibacter</taxon>
    </lineage>
</organism>
<dbReference type="SUPFAM" id="SSF49464">
    <property type="entry name" value="Carboxypeptidase regulatory domain-like"/>
    <property type="match status" value="1"/>
</dbReference>
<dbReference type="PROSITE" id="PS52016">
    <property type="entry name" value="TONB_DEPENDENT_REC_3"/>
    <property type="match status" value="1"/>
</dbReference>
<evidence type="ECO:0000313" key="17">
    <source>
        <dbReference type="Proteomes" id="UP000240621"/>
    </source>
</evidence>
<feature type="domain" description="TonB-dependent receptor plug" evidence="14">
    <location>
        <begin position="134"/>
        <end position="238"/>
    </location>
</feature>
<evidence type="ECO:0000313" key="15">
    <source>
        <dbReference type="EMBL" id="GET22942.1"/>
    </source>
</evidence>
<reference evidence="15 18" key="2">
    <citation type="submission" date="2019-10" db="EMBL/GenBank/DDBJ databases">
        <title>Prolixibacter strains distinguished by the presence of nitrate reductase genes were adept at nitrate-dependent anaerobic corrosion of metallic iron and carbon steel.</title>
        <authorList>
            <person name="Iino T."/>
            <person name="Shono N."/>
            <person name="Ito K."/>
            <person name="Nakamura R."/>
            <person name="Sueoka K."/>
            <person name="Harayama S."/>
            <person name="Ohkuma M."/>
        </authorList>
    </citation>
    <scope>NUCLEOTIDE SEQUENCE [LARGE SCALE GENOMIC DNA]</scope>
    <source>
        <strain evidence="15 18">MIC1-1</strain>
    </source>
</reference>